<accession>A0A8E2EXL1</accession>
<dbReference type="Proteomes" id="UP000250140">
    <property type="component" value="Unassembled WGS sequence"/>
</dbReference>
<feature type="compositionally biased region" description="Polar residues" evidence="1">
    <location>
        <begin position="190"/>
        <end position="203"/>
    </location>
</feature>
<dbReference type="OrthoDB" id="3538597at2759"/>
<name>A0A8E2EXL1_9PEZI</name>
<sequence>MTFIWQLGDQKYHGLHLCGSCRGMAKTRFSMQDSYRTEGRRRSPDMDVIPLWSGNTTSEDHALQLLLVVDFILDWARAIFRPKALQRIKALSVSDSTFHMTQSTDSNMFSYRPSESVDSRLKSEDIFKPTESRNPKAKKSISSKLREFESKHGCFRHAPRLSHAFAVFISLETMHRPCCVLSTTRERPVNSRQESQIPWLSVP</sequence>
<feature type="region of interest" description="Disordered" evidence="1">
    <location>
        <begin position="184"/>
        <end position="203"/>
    </location>
</feature>
<dbReference type="EMBL" id="KV749979">
    <property type="protein sequence ID" value="OCL06772.1"/>
    <property type="molecule type" value="Genomic_DNA"/>
</dbReference>
<keyword evidence="3" id="KW-1185">Reference proteome</keyword>
<dbReference type="AlphaFoldDB" id="A0A8E2EXL1"/>
<reference evidence="2 3" key="1">
    <citation type="journal article" date="2016" name="Nat. Commun.">
        <title>Ectomycorrhizal ecology is imprinted in the genome of the dominant symbiotic fungus Cenococcum geophilum.</title>
        <authorList>
            <consortium name="DOE Joint Genome Institute"/>
            <person name="Peter M."/>
            <person name="Kohler A."/>
            <person name="Ohm R.A."/>
            <person name="Kuo A."/>
            <person name="Krutzmann J."/>
            <person name="Morin E."/>
            <person name="Arend M."/>
            <person name="Barry K.W."/>
            <person name="Binder M."/>
            <person name="Choi C."/>
            <person name="Clum A."/>
            <person name="Copeland A."/>
            <person name="Grisel N."/>
            <person name="Haridas S."/>
            <person name="Kipfer T."/>
            <person name="LaButti K."/>
            <person name="Lindquist E."/>
            <person name="Lipzen A."/>
            <person name="Maire R."/>
            <person name="Meier B."/>
            <person name="Mihaltcheva S."/>
            <person name="Molinier V."/>
            <person name="Murat C."/>
            <person name="Poggeler S."/>
            <person name="Quandt C.A."/>
            <person name="Sperisen C."/>
            <person name="Tritt A."/>
            <person name="Tisserant E."/>
            <person name="Crous P.W."/>
            <person name="Henrissat B."/>
            <person name="Nehls U."/>
            <person name="Egli S."/>
            <person name="Spatafora J.W."/>
            <person name="Grigoriev I.V."/>
            <person name="Martin F.M."/>
        </authorList>
    </citation>
    <scope>NUCLEOTIDE SEQUENCE [LARGE SCALE GENOMIC DNA]</scope>
    <source>
        <strain evidence="2 3">CBS 207.34</strain>
    </source>
</reference>
<organism evidence="2 3">
    <name type="scientific">Glonium stellatum</name>
    <dbReference type="NCBI Taxonomy" id="574774"/>
    <lineage>
        <taxon>Eukaryota</taxon>
        <taxon>Fungi</taxon>
        <taxon>Dikarya</taxon>
        <taxon>Ascomycota</taxon>
        <taxon>Pezizomycotina</taxon>
        <taxon>Dothideomycetes</taxon>
        <taxon>Pleosporomycetidae</taxon>
        <taxon>Gloniales</taxon>
        <taxon>Gloniaceae</taxon>
        <taxon>Glonium</taxon>
    </lineage>
</organism>
<gene>
    <name evidence="2" type="ORF">AOQ84DRAFT_70709</name>
</gene>
<evidence type="ECO:0000256" key="1">
    <source>
        <dbReference type="SAM" id="MobiDB-lite"/>
    </source>
</evidence>
<proteinExistence type="predicted"/>
<protein>
    <submittedName>
        <fullName evidence="2">Uncharacterized protein</fullName>
    </submittedName>
</protein>
<evidence type="ECO:0000313" key="3">
    <source>
        <dbReference type="Proteomes" id="UP000250140"/>
    </source>
</evidence>
<evidence type="ECO:0000313" key="2">
    <source>
        <dbReference type="EMBL" id="OCL06772.1"/>
    </source>
</evidence>